<dbReference type="Pfam" id="PF08263">
    <property type="entry name" value="LRRNT_2"/>
    <property type="match status" value="1"/>
</dbReference>
<sequence length="338" mass="37173">MMPSKSSILYSFSLFIFLSHPFPSLSSTVRCNSNDKKALLQIKQSLHNPYQLASWNPNTDCCGWYVVQCDPITNRIVTLNLFSANISGQIPTAIGDLPFLETLVLRKLTNLTGQIPRAIANLTRLKLLRLSYTNLSGPIPTFLSQLTNLTFLDLSYNDLAGPIPSSLSNLQNLDALHLDGNKLTGNIPDSIGKFAGKVPDLYLGRNQLTGTVPRSLGGLNFTVIDFSRNKLEGDISFLFGRNKTLQIADFSRNVFGFDLTKVEFPTSLTSLDLNHNMINGSLAEGLAQLDNLQYLNVSYNRLCGKIPTNGKLSSFDASCYVHNKCLCGAPLQACNRSL</sequence>
<dbReference type="PANTHER" id="PTHR48059:SF4">
    <property type="entry name" value="POLYGALACTURONASE INHIBITOR 1-RELATED"/>
    <property type="match status" value="1"/>
</dbReference>
<evidence type="ECO:0000259" key="6">
    <source>
        <dbReference type="Pfam" id="PF08263"/>
    </source>
</evidence>
<evidence type="ECO:0000256" key="4">
    <source>
        <dbReference type="ARBA" id="ARBA00038043"/>
    </source>
</evidence>
<keyword evidence="2" id="KW-0433">Leucine-rich repeat</keyword>
<feature type="signal peptide" evidence="5">
    <location>
        <begin position="1"/>
        <end position="26"/>
    </location>
</feature>
<keyword evidence="3" id="KW-0677">Repeat</keyword>
<dbReference type="FunFam" id="3.80.10.10:FF:000348">
    <property type="entry name" value="Polygalacturonase inhibitor 1"/>
    <property type="match status" value="1"/>
</dbReference>
<dbReference type="PANTHER" id="PTHR48059">
    <property type="entry name" value="POLYGALACTURONASE INHIBITOR 1"/>
    <property type="match status" value="1"/>
</dbReference>
<comment type="subcellular location">
    <subcellularLocation>
        <location evidence="1">Cell envelope</location>
    </subcellularLocation>
</comment>
<evidence type="ECO:0000256" key="1">
    <source>
        <dbReference type="ARBA" id="ARBA00004196"/>
    </source>
</evidence>
<gene>
    <name evidence="7" type="ORF">PHJA_001869900</name>
</gene>
<dbReference type="SUPFAM" id="SSF52058">
    <property type="entry name" value="L domain-like"/>
    <property type="match status" value="1"/>
</dbReference>
<keyword evidence="5" id="KW-0732">Signal</keyword>
<protein>
    <submittedName>
        <fullName evidence="7">Polygalacturonase inhibitor</fullName>
    </submittedName>
</protein>
<dbReference type="SMART" id="SM00365">
    <property type="entry name" value="LRR_SD22"/>
    <property type="match status" value="3"/>
</dbReference>
<dbReference type="Pfam" id="PF00560">
    <property type="entry name" value="LRR_1"/>
    <property type="match status" value="5"/>
</dbReference>
<proteinExistence type="inferred from homology"/>
<dbReference type="InterPro" id="IPR051848">
    <property type="entry name" value="PGIP"/>
</dbReference>
<keyword evidence="8" id="KW-1185">Reference proteome</keyword>
<evidence type="ECO:0000256" key="5">
    <source>
        <dbReference type="SAM" id="SignalP"/>
    </source>
</evidence>
<feature type="chain" id="PRO_5032551879" evidence="5">
    <location>
        <begin position="27"/>
        <end position="338"/>
    </location>
</feature>
<evidence type="ECO:0000313" key="7">
    <source>
        <dbReference type="EMBL" id="GFP97258.1"/>
    </source>
</evidence>
<accession>A0A830CJ35</accession>
<dbReference type="Gene3D" id="3.80.10.10">
    <property type="entry name" value="Ribonuclease Inhibitor"/>
    <property type="match status" value="1"/>
</dbReference>
<dbReference type="AlphaFoldDB" id="A0A830CJ35"/>
<dbReference type="InterPro" id="IPR032675">
    <property type="entry name" value="LRR_dom_sf"/>
</dbReference>
<evidence type="ECO:0000256" key="3">
    <source>
        <dbReference type="ARBA" id="ARBA00022737"/>
    </source>
</evidence>
<evidence type="ECO:0000313" key="8">
    <source>
        <dbReference type="Proteomes" id="UP000653305"/>
    </source>
</evidence>
<comment type="caution">
    <text evidence="7">The sequence shown here is derived from an EMBL/GenBank/DDBJ whole genome shotgun (WGS) entry which is preliminary data.</text>
</comment>
<dbReference type="InterPro" id="IPR013210">
    <property type="entry name" value="LRR_N_plant-typ"/>
</dbReference>
<feature type="domain" description="Leucine-rich repeat-containing N-terminal plant-type" evidence="6">
    <location>
        <begin position="33"/>
        <end position="70"/>
    </location>
</feature>
<dbReference type="InterPro" id="IPR001611">
    <property type="entry name" value="Leu-rich_rpt"/>
</dbReference>
<organism evidence="7 8">
    <name type="scientific">Phtheirospermum japonicum</name>
    <dbReference type="NCBI Taxonomy" id="374723"/>
    <lineage>
        <taxon>Eukaryota</taxon>
        <taxon>Viridiplantae</taxon>
        <taxon>Streptophyta</taxon>
        <taxon>Embryophyta</taxon>
        <taxon>Tracheophyta</taxon>
        <taxon>Spermatophyta</taxon>
        <taxon>Magnoliopsida</taxon>
        <taxon>eudicotyledons</taxon>
        <taxon>Gunneridae</taxon>
        <taxon>Pentapetalae</taxon>
        <taxon>asterids</taxon>
        <taxon>lamiids</taxon>
        <taxon>Lamiales</taxon>
        <taxon>Orobanchaceae</taxon>
        <taxon>Orobanchaceae incertae sedis</taxon>
        <taxon>Phtheirospermum</taxon>
    </lineage>
</organism>
<reference evidence="7" key="1">
    <citation type="submission" date="2020-07" db="EMBL/GenBank/DDBJ databases">
        <title>Ethylene signaling mediates host invasion by parasitic plants.</title>
        <authorList>
            <person name="Yoshida S."/>
        </authorList>
    </citation>
    <scope>NUCLEOTIDE SEQUENCE</scope>
    <source>
        <strain evidence="7">Okayama</strain>
    </source>
</reference>
<dbReference type="Proteomes" id="UP000653305">
    <property type="component" value="Unassembled WGS sequence"/>
</dbReference>
<dbReference type="EMBL" id="BMAC01000478">
    <property type="protein sequence ID" value="GFP97258.1"/>
    <property type="molecule type" value="Genomic_DNA"/>
</dbReference>
<dbReference type="OrthoDB" id="676979at2759"/>
<comment type="similarity">
    <text evidence="4">Belongs to the polygalacturonase-inhibiting protein family.</text>
</comment>
<name>A0A830CJ35_9LAMI</name>
<evidence type="ECO:0000256" key="2">
    <source>
        <dbReference type="ARBA" id="ARBA00022614"/>
    </source>
</evidence>
<dbReference type="PRINTS" id="PR00019">
    <property type="entry name" value="LEURICHRPT"/>
</dbReference>